<reference evidence="1 2" key="2">
    <citation type="journal article" date="2022" name="Mol. Ecol. Resour.">
        <title>The genomes of chicory, endive, great burdock and yacon provide insights into Asteraceae paleo-polyploidization history and plant inulin production.</title>
        <authorList>
            <person name="Fan W."/>
            <person name="Wang S."/>
            <person name="Wang H."/>
            <person name="Wang A."/>
            <person name="Jiang F."/>
            <person name="Liu H."/>
            <person name="Zhao H."/>
            <person name="Xu D."/>
            <person name="Zhang Y."/>
        </authorList>
    </citation>
    <scope>NUCLEOTIDE SEQUENCE [LARGE SCALE GENOMIC DNA]</scope>
    <source>
        <strain evidence="2">cv. Yunnan</strain>
        <tissue evidence="1">Leaves</tissue>
    </source>
</reference>
<reference evidence="2" key="1">
    <citation type="journal article" date="2022" name="Mol. Ecol. Resour.">
        <title>The genomes of chicory, endive, great burdock and yacon provide insights into Asteraceae palaeo-polyploidization history and plant inulin production.</title>
        <authorList>
            <person name="Fan W."/>
            <person name="Wang S."/>
            <person name="Wang H."/>
            <person name="Wang A."/>
            <person name="Jiang F."/>
            <person name="Liu H."/>
            <person name="Zhao H."/>
            <person name="Xu D."/>
            <person name="Zhang Y."/>
        </authorList>
    </citation>
    <scope>NUCLEOTIDE SEQUENCE [LARGE SCALE GENOMIC DNA]</scope>
    <source>
        <strain evidence="2">cv. Yunnan</strain>
    </source>
</reference>
<sequence length="793" mass="89392">MKKFSSSLIPNRRLSSLSRATTISTEVSNIIHSIDPMEPALEHLVPFLSPEIITSVLQQQPNPYLCFRFFIWSARRKQFRSWSSHNLIINTLTSNNSNNLDLFDVYWRAIEEIGKLGFRISSDAFAVLIAGYWEVKDGEKAVELFGKMKEFDCKPNLFTYNLMLHILVNKGLVLLALAVYNLMLKLNCHLNCATYSILIDGLCKSGKVSDALQLFDEMSQRGIVPSKITYTVVLSGLCQAKRIDDAYRLFENMRSGSGGGSKPDSVTYNALLNGVCKLGRMDEAFVVLKSFKNDGFELDLNSYSSLIDGLFRAKRFKEGHDMYRRMIEADITPDVVLYTIVIRGLCDEGRVHDAFKMIKEMSDRNLVPDTQAYNTLIKGFCDAGLLDEARSLKLEISGVGEFPDASTYTILISGMCRYGLVGDAENIFNEMEKCGCVPSVVTFNTLIDGLCKSGELQKAHLLFYRMEIGRNPSLFLRLTQGSDRVVDSGSLQTLVTKLCESGSTLKAYKLLNQLADTAIMPTITTYNILINGLCKAGRLDGALKLFKELQLKGNSPDSVTYGTLVNGFQSVGREADAFMLLEEMVGNGCKPTPAVYKTLMKWSCRRKKTFAAFNLWLKYLKSLPKRDEKVINLVENYLQNGEIERPVRLLLDMDIKLQDLDSAPYTIWLIGFCQGRKTNEALMLLSILKEYNINLTPPSCVMLISTLCREGKLNLAVEIFLYALEKGFILKPRICNNLIKSLLRSRFVTDDVFALMEKMGSCGYDLDSYLDDGTRFLLNNHRRKQEVQNMLVK</sequence>
<protein>
    <submittedName>
        <fullName evidence="1">Uncharacterized protein</fullName>
    </submittedName>
</protein>
<evidence type="ECO:0000313" key="1">
    <source>
        <dbReference type="EMBL" id="KAI3811716.1"/>
    </source>
</evidence>
<gene>
    <name evidence="1" type="ORF">L1987_21445</name>
</gene>
<dbReference type="EMBL" id="CM042024">
    <property type="protein sequence ID" value="KAI3811716.1"/>
    <property type="molecule type" value="Genomic_DNA"/>
</dbReference>
<keyword evidence="2" id="KW-1185">Reference proteome</keyword>
<comment type="caution">
    <text evidence="1">The sequence shown here is derived from an EMBL/GenBank/DDBJ whole genome shotgun (WGS) entry which is preliminary data.</text>
</comment>
<accession>A0ACB9IV46</accession>
<proteinExistence type="predicted"/>
<name>A0ACB9IV46_9ASTR</name>
<evidence type="ECO:0000313" key="2">
    <source>
        <dbReference type="Proteomes" id="UP001056120"/>
    </source>
</evidence>
<dbReference type="Proteomes" id="UP001056120">
    <property type="component" value="Linkage Group LG07"/>
</dbReference>
<organism evidence="1 2">
    <name type="scientific">Smallanthus sonchifolius</name>
    <dbReference type="NCBI Taxonomy" id="185202"/>
    <lineage>
        <taxon>Eukaryota</taxon>
        <taxon>Viridiplantae</taxon>
        <taxon>Streptophyta</taxon>
        <taxon>Embryophyta</taxon>
        <taxon>Tracheophyta</taxon>
        <taxon>Spermatophyta</taxon>
        <taxon>Magnoliopsida</taxon>
        <taxon>eudicotyledons</taxon>
        <taxon>Gunneridae</taxon>
        <taxon>Pentapetalae</taxon>
        <taxon>asterids</taxon>
        <taxon>campanulids</taxon>
        <taxon>Asterales</taxon>
        <taxon>Asteraceae</taxon>
        <taxon>Asteroideae</taxon>
        <taxon>Heliantheae alliance</taxon>
        <taxon>Millerieae</taxon>
        <taxon>Smallanthus</taxon>
    </lineage>
</organism>